<dbReference type="RefSeq" id="WP_254154855.1">
    <property type="nucleotide sequence ID" value="NZ_JAHESD010000041.1"/>
</dbReference>
<keyword evidence="3" id="KW-0808">Transferase</keyword>
<dbReference type="InterPro" id="IPR050194">
    <property type="entry name" value="Glycosyltransferase_grp1"/>
</dbReference>
<dbReference type="PANTHER" id="PTHR45947:SF3">
    <property type="entry name" value="SULFOQUINOVOSYL TRANSFERASE SQD2"/>
    <property type="match status" value="1"/>
</dbReference>
<accession>A0ABS5VTZ5</accession>
<dbReference type="EMBL" id="JAHESD010000041">
    <property type="protein sequence ID" value="MBT1704895.1"/>
    <property type="molecule type" value="Genomic_DNA"/>
</dbReference>
<reference evidence="3 4" key="1">
    <citation type="submission" date="2021-05" db="EMBL/GenBank/DDBJ databases">
        <title>A Polyphasic approach of four new species of the genus Ohtaekwangia: Ohtaekwangia histidinii sp. nov., Ohtaekwangia cretensis sp. nov., Ohtaekwangia indiensis sp. nov., Ohtaekwangia reichenbachii sp. nov. from diverse environment.</title>
        <authorList>
            <person name="Octaviana S."/>
        </authorList>
    </citation>
    <scope>NUCLEOTIDE SEQUENCE [LARGE SCALE GENOMIC DNA]</scope>
    <source>
        <strain evidence="3 4">PWU20</strain>
    </source>
</reference>
<organism evidence="3 4">
    <name type="scientific">Chryseosolibacter indicus</name>
    <dbReference type="NCBI Taxonomy" id="2782351"/>
    <lineage>
        <taxon>Bacteria</taxon>
        <taxon>Pseudomonadati</taxon>
        <taxon>Bacteroidota</taxon>
        <taxon>Cytophagia</taxon>
        <taxon>Cytophagales</taxon>
        <taxon>Chryseotaleaceae</taxon>
        <taxon>Chryseosolibacter</taxon>
    </lineage>
</organism>
<protein>
    <submittedName>
        <fullName evidence="3">Glycosyltransferase</fullName>
        <ecNumber evidence="3">2.4.-.-</ecNumber>
    </submittedName>
</protein>
<dbReference type="InterPro" id="IPR028098">
    <property type="entry name" value="Glyco_trans_4-like_N"/>
</dbReference>
<keyword evidence="4" id="KW-1185">Reference proteome</keyword>
<name>A0ABS5VTZ5_9BACT</name>
<dbReference type="GO" id="GO:0016757">
    <property type="term" value="F:glycosyltransferase activity"/>
    <property type="evidence" value="ECO:0007669"/>
    <property type="project" value="UniProtKB-KW"/>
</dbReference>
<dbReference type="EC" id="2.4.-.-" evidence="3"/>
<comment type="caution">
    <text evidence="3">The sequence shown here is derived from an EMBL/GenBank/DDBJ whole genome shotgun (WGS) entry which is preliminary data.</text>
</comment>
<dbReference type="Proteomes" id="UP000772618">
    <property type="component" value="Unassembled WGS sequence"/>
</dbReference>
<dbReference type="PANTHER" id="PTHR45947">
    <property type="entry name" value="SULFOQUINOVOSYL TRANSFERASE SQD2"/>
    <property type="match status" value="1"/>
</dbReference>
<proteinExistence type="predicted"/>
<dbReference type="Gene3D" id="3.40.50.2000">
    <property type="entry name" value="Glycogen Phosphorylase B"/>
    <property type="match status" value="2"/>
</dbReference>
<dbReference type="Pfam" id="PF13439">
    <property type="entry name" value="Glyco_transf_4"/>
    <property type="match status" value="1"/>
</dbReference>
<keyword evidence="3" id="KW-0328">Glycosyltransferase</keyword>
<evidence type="ECO:0000259" key="1">
    <source>
        <dbReference type="Pfam" id="PF00534"/>
    </source>
</evidence>
<feature type="domain" description="Glycosyltransferase subfamily 4-like N-terminal" evidence="2">
    <location>
        <begin position="15"/>
        <end position="130"/>
    </location>
</feature>
<dbReference type="SUPFAM" id="SSF53756">
    <property type="entry name" value="UDP-Glycosyltransferase/glycogen phosphorylase"/>
    <property type="match status" value="1"/>
</dbReference>
<dbReference type="Pfam" id="PF00534">
    <property type="entry name" value="Glycos_transf_1"/>
    <property type="match status" value="1"/>
</dbReference>
<feature type="domain" description="Glycosyl transferase family 1" evidence="1">
    <location>
        <begin position="251"/>
        <end position="402"/>
    </location>
</feature>
<evidence type="ECO:0000313" key="4">
    <source>
        <dbReference type="Proteomes" id="UP000772618"/>
    </source>
</evidence>
<dbReference type="InterPro" id="IPR001296">
    <property type="entry name" value="Glyco_trans_1"/>
</dbReference>
<evidence type="ECO:0000313" key="3">
    <source>
        <dbReference type="EMBL" id="MBT1704895.1"/>
    </source>
</evidence>
<gene>
    <name evidence="3" type="ORF">KK060_16500</name>
</gene>
<sequence>MRVLHLPVSSYPWSVGGKEIFALNLALSLQDLGIENFICIHQNKDKNEPLGHHDFEIPTTVLPPIKDVNVRLNYFSKSYSDINSFRTYLEELNPDIVHFHDQSGGASLSHLRMVKELGKKTVLTYHTPGQSCIQRQLLYEGKEVCDGKVNVRRCTFCMLQNQGLPRAVSSVLSSFDFDFIPFNSSNKLSKAMTMRKAVKLYKNSLEEQLNLFDKIQIHAHWVEELLLSNNVPAQKIFYSKIAKNSNQDKPTAIESNNNKLKLAFIGRCDYVKGIHIIVEAIQLLPKDLDIELHIYGPYWESAYGKKLLKQIEGDDRFLSPRIIPNDRITSYLKNMDALVVPSIWLETGPLTVLDAFEAGIPVIGSNLGGISELVKHGENGFLFTVGNVLELSEILGRLCLDKTVLASIKSSIQKPRPVGDMAKDILLLYKELVQTA</sequence>
<evidence type="ECO:0000259" key="2">
    <source>
        <dbReference type="Pfam" id="PF13439"/>
    </source>
</evidence>